<evidence type="ECO:0000313" key="2">
    <source>
        <dbReference type="EMBL" id="MBV4451571.1"/>
    </source>
</evidence>
<evidence type="ECO:0000256" key="1">
    <source>
        <dbReference type="SAM" id="Phobius"/>
    </source>
</evidence>
<accession>A0ABS6NUT4</accession>
<dbReference type="RefSeq" id="WP_169378260.1">
    <property type="nucleotide sequence ID" value="NZ_JAHSTY010000001.1"/>
</dbReference>
<feature type="transmembrane region" description="Helical" evidence="1">
    <location>
        <begin position="12"/>
        <end position="34"/>
    </location>
</feature>
<keyword evidence="1" id="KW-1133">Transmembrane helix</keyword>
<keyword evidence="1" id="KW-0812">Transmembrane</keyword>
<proteinExistence type="predicted"/>
<dbReference type="Proteomes" id="UP001048976">
    <property type="component" value="Unassembled WGS sequence"/>
</dbReference>
<organism evidence="2 3">
    <name type="scientific">Pseudomonas azadiae</name>
    <dbReference type="NCBI Taxonomy" id="2843612"/>
    <lineage>
        <taxon>Bacteria</taxon>
        <taxon>Pseudomonadati</taxon>
        <taxon>Pseudomonadota</taxon>
        <taxon>Gammaproteobacteria</taxon>
        <taxon>Pseudomonadales</taxon>
        <taxon>Pseudomonadaceae</taxon>
        <taxon>Pseudomonas</taxon>
    </lineage>
</organism>
<feature type="transmembrane region" description="Helical" evidence="1">
    <location>
        <begin position="46"/>
        <end position="64"/>
    </location>
</feature>
<reference evidence="2" key="1">
    <citation type="submission" date="2021-06" db="EMBL/GenBank/DDBJ databases">
        <title>Updating the genus Pseudomonas: Description of 43 new species and partition of the Pseudomonas putida group.</title>
        <authorList>
            <person name="Girard L."/>
            <person name="Lood C."/>
            <person name="Vandamme P."/>
            <person name="Rokni-Zadeh H."/>
            <person name="Van Noort V."/>
            <person name="Hofte M."/>
            <person name="Lavigne R."/>
            <person name="De Mot R."/>
        </authorList>
    </citation>
    <scope>NUCLEOTIDE SEQUENCE</scope>
    <source>
        <strain evidence="2">SWRI103</strain>
    </source>
</reference>
<sequence length="331" mass="37132">MIPVALPSVEQLLYLALFFAATLFWLGWTIRLVVRYATGRWRRPVLLPYTLITACALFTLWQFADFYLQMRSYERERAASYFPELAEPMRLGQIDMPKGTKLELAVADQRESFKRAVFPSPVRMVDIDAVEVARYIAIQTNEKYETVGFTPENMRITGDGTTMQNGWRCDALQPVEFELKPDGGVSAFSNCKLADGNVVDGITLPGGTLLRASTGNVYVDGFVDSDRWVLDMPEHVPVRIDHFELADATIALDAERKLYEVRSAVLANVATLAERRYAAASAIRFNPRYVREDYPGAWLITPPPGVDGSQPLAPETIVQRRDGKVLATLTD</sequence>
<comment type="caution">
    <text evidence="2">The sequence shown here is derived from an EMBL/GenBank/DDBJ whole genome shotgun (WGS) entry which is preliminary data.</text>
</comment>
<dbReference type="EMBL" id="JAHSTY010000001">
    <property type="protein sequence ID" value="MBV4451571.1"/>
    <property type="molecule type" value="Genomic_DNA"/>
</dbReference>
<gene>
    <name evidence="2" type="ORF">KVG91_03020</name>
</gene>
<name>A0ABS6NUT4_9PSED</name>
<keyword evidence="1" id="KW-0472">Membrane</keyword>
<keyword evidence="3" id="KW-1185">Reference proteome</keyword>
<protein>
    <submittedName>
        <fullName evidence="2">Uncharacterized protein</fullName>
    </submittedName>
</protein>
<evidence type="ECO:0000313" key="3">
    <source>
        <dbReference type="Proteomes" id="UP001048976"/>
    </source>
</evidence>